<dbReference type="PROSITE" id="PS50054">
    <property type="entry name" value="TYR_PHOSPHATASE_DUAL"/>
    <property type="match status" value="1"/>
</dbReference>
<comment type="function">
    <text evidence="7">Dual specificity phosphatase able to dephosphorylate phosphotyrosine, phosphoserine and phosphothreonine residues, with a preference for phosphotyrosine as a substrate.</text>
</comment>
<dbReference type="InterPro" id="IPR000340">
    <property type="entry name" value="Dual-sp_phosphatase_cat-dom"/>
</dbReference>
<dbReference type="PROSITE" id="PS50056">
    <property type="entry name" value="TYR_PHOSPHATASE_2"/>
    <property type="match status" value="1"/>
</dbReference>
<evidence type="ECO:0000256" key="7">
    <source>
        <dbReference type="RuleBase" id="RU366038"/>
    </source>
</evidence>
<feature type="domain" description="Tyrosine specific protein phosphatases" evidence="9">
    <location>
        <begin position="105"/>
        <end position="163"/>
    </location>
</feature>
<dbReference type="GO" id="GO:0033549">
    <property type="term" value="F:MAP kinase phosphatase activity"/>
    <property type="evidence" value="ECO:0007669"/>
    <property type="project" value="TreeGrafter"/>
</dbReference>
<dbReference type="EC" id="3.1.3.48" evidence="7"/>
<comment type="catalytic activity">
    <reaction evidence="4 7">
        <text>O-phospho-L-seryl-[protein] + H2O = L-seryl-[protein] + phosphate</text>
        <dbReference type="Rhea" id="RHEA:20629"/>
        <dbReference type="Rhea" id="RHEA-COMP:9863"/>
        <dbReference type="Rhea" id="RHEA-COMP:11604"/>
        <dbReference type="ChEBI" id="CHEBI:15377"/>
        <dbReference type="ChEBI" id="CHEBI:29999"/>
        <dbReference type="ChEBI" id="CHEBI:43474"/>
        <dbReference type="ChEBI" id="CHEBI:83421"/>
        <dbReference type="EC" id="3.1.3.16"/>
    </reaction>
</comment>
<dbReference type="Proteomes" id="UP001347796">
    <property type="component" value="Unassembled WGS sequence"/>
</dbReference>
<dbReference type="InterPro" id="IPR029021">
    <property type="entry name" value="Prot-tyrosine_phosphatase-like"/>
</dbReference>
<keyword evidence="3 7" id="KW-0904">Protein phosphatase</keyword>
<dbReference type="GO" id="GO:0005737">
    <property type="term" value="C:cytoplasm"/>
    <property type="evidence" value="ECO:0007669"/>
    <property type="project" value="TreeGrafter"/>
</dbReference>
<dbReference type="EC" id="3.1.3.16" evidence="7"/>
<dbReference type="GO" id="GO:0008138">
    <property type="term" value="F:protein tyrosine/serine/threonine phosphatase activity"/>
    <property type="evidence" value="ECO:0007669"/>
    <property type="project" value="UniProtKB-UniRule"/>
</dbReference>
<dbReference type="GO" id="GO:0004725">
    <property type="term" value="F:protein tyrosine phosphatase activity"/>
    <property type="evidence" value="ECO:0007669"/>
    <property type="project" value="UniProtKB-EC"/>
</dbReference>
<dbReference type="InterPro" id="IPR020422">
    <property type="entry name" value="TYR_PHOSPHATASE_DUAL_dom"/>
</dbReference>
<dbReference type="CDD" id="cd14515">
    <property type="entry name" value="DUSP3-like"/>
    <property type="match status" value="1"/>
</dbReference>
<comment type="similarity">
    <text evidence="1 7">Belongs to the protein-tyrosine phosphatase family. Non-receptor class dual specificity subfamily.</text>
</comment>
<dbReference type="GO" id="GO:0004722">
    <property type="term" value="F:protein serine/threonine phosphatase activity"/>
    <property type="evidence" value="ECO:0007669"/>
    <property type="project" value="UniProtKB-EC"/>
</dbReference>
<organism evidence="10 11">
    <name type="scientific">Patella caerulea</name>
    <name type="common">Rayed Mediterranean limpet</name>
    <dbReference type="NCBI Taxonomy" id="87958"/>
    <lineage>
        <taxon>Eukaryota</taxon>
        <taxon>Metazoa</taxon>
        <taxon>Spiralia</taxon>
        <taxon>Lophotrochozoa</taxon>
        <taxon>Mollusca</taxon>
        <taxon>Gastropoda</taxon>
        <taxon>Patellogastropoda</taxon>
        <taxon>Patelloidea</taxon>
        <taxon>Patellidae</taxon>
        <taxon>Patella</taxon>
    </lineage>
</organism>
<feature type="active site" description="Phosphocysteine intermediate" evidence="6">
    <location>
        <position position="129"/>
    </location>
</feature>
<sequence>MANINSKENKPCTIEELMAIITAPTGGFVMLPNTDCDEVFPGIILGDGTVAKSPGTLKKHGITHIVNTALGKTKYHVNSNHVMYRKYDIVFKGIEATDHMSFDLTPFFDSCAEFIREALINNGKVYVHCVQGVSRSATITIAYLMIKQHMTVRDALRLVRSKREVCPNDGFLEQLCKLNTKLTINGHFEKSRQ</sequence>
<dbReference type="PANTHER" id="PTHR45682:SF1">
    <property type="entry name" value="DUAL SPECIFICITY PROTEIN PHOSPHATASE 3"/>
    <property type="match status" value="1"/>
</dbReference>
<evidence type="ECO:0000313" key="11">
    <source>
        <dbReference type="Proteomes" id="UP001347796"/>
    </source>
</evidence>
<evidence type="ECO:0000256" key="6">
    <source>
        <dbReference type="PIRSR" id="PIRSR620405-1"/>
    </source>
</evidence>
<evidence type="ECO:0000256" key="1">
    <source>
        <dbReference type="ARBA" id="ARBA00008601"/>
    </source>
</evidence>
<gene>
    <name evidence="10" type="ORF">SNE40_003252</name>
</gene>
<accession>A0AAN8KAP0</accession>
<protein>
    <recommendedName>
        <fullName evidence="7">Dual specificity protein phosphatase</fullName>
        <ecNumber evidence="7">3.1.3.16</ecNumber>
        <ecNumber evidence="7">3.1.3.48</ecNumber>
    </recommendedName>
</protein>
<dbReference type="AlphaFoldDB" id="A0AAN8KAP0"/>
<keyword evidence="11" id="KW-1185">Reference proteome</keyword>
<evidence type="ECO:0000256" key="2">
    <source>
        <dbReference type="ARBA" id="ARBA00022801"/>
    </source>
</evidence>
<comment type="caution">
    <text evidence="10">The sequence shown here is derived from an EMBL/GenBank/DDBJ whole genome shotgun (WGS) entry which is preliminary data.</text>
</comment>
<name>A0AAN8KAP0_PATCE</name>
<dbReference type="InterPro" id="IPR016130">
    <property type="entry name" value="Tyr_Pase_AS"/>
</dbReference>
<evidence type="ECO:0000313" key="10">
    <source>
        <dbReference type="EMBL" id="KAK6191608.1"/>
    </source>
</evidence>
<dbReference type="PANTHER" id="PTHR45682">
    <property type="entry name" value="AGAP008228-PA"/>
    <property type="match status" value="1"/>
</dbReference>
<evidence type="ECO:0000259" key="8">
    <source>
        <dbReference type="PROSITE" id="PS50054"/>
    </source>
</evidence>
<evidence type="ECO:0000256" key="5">
    <source>
        <dbReference type="ARBA" id="ARBA00048336"/>
    </source>
</evidence>
<dbReference type="SUPFAM" id="SSF52799">
    <property type="entry name" value="(Phosphotyrosine protein) phosphatases II"/>
    <property type="match status" value="1"/>
</dbReference>
<dbReference type="PRINTS" id="PR01908">
    <property type="entry name" value="ADSPHPHTASE"/>
</dbReference>
<dbReference type="EMBL" id="JAZGQO010000002">
    <property type="protein sequence ID" value="KAK6191608.1"/>
    <property type="molecule type" value="Genomic_DNA"/>
</dbReference>
<evidence type="ECO:0000256" key="3">
    <source>
        <dbReference type="ARBA" id="ARBA00022912"/>
    </source>
</evidence>
<dbReference type="GO" id="GO:0043409">
    <property type="term" value="P:negative regulation of MAPK cascade"/>
    <property type="evidence" value="ECO:0007669"/>
    <property type="project" value="TreeGrafter"/>
</dbReference>
<dbReference type="PRINTS" id="PR01909">
    <property type="entry name" value="ADSPHPHTASEA"/>
</dbReference>
<keyword evidence="2 7" id="KW-0378">Hydrolase</keyword>
<dbReference type="InterPro" id="IPR000387">
    <property type="entry name" value="Tyr_Pase_dom"/>
</dbReference>
<dbReference type="Pfam" id="PF00782">
    <property type="entry name" value="DSPc"/>
    <property type="match status" value="1"/>
</dbReference>
<comment type="catalytic activity">
    <reaction evidence="5 7">
        <text>O-phospho-L-threonyl-[protein] + H2O = L-threonyl-[protein] + phosphate</text>
        <dbReference type="Rhea" id="RHEA:47004"/>
        <dbReference type="Rhea" id="RHEA-COMP:11060"/>
        <dbReference type="Rhea" id="RHEA-COMP:11605"/>
        <dbReference type="ChEBI" id="CHEBI:15377"/>
        <dbReference type="ChEBI" id="CHEBI:30013"/>
        <dbReference type="ChEBI" id="CHEBI:43474"/>
        <dbReference type="ChEBI" id="CHEBI:61977"/>
        <dbReference type="EC" id="3.1.3.16"/>
    </reaction>
</comment>
<dbReference type="Gene3D" id="3.90.190.10">
    <property type="entry name" value="Protein tyrosine phosphatase superfamily"/>
    <property type="match status" value="1"/>
</dbReference>
<feature type="domain" description="Tyrosine-protein phosphatase" evidence="8">
    <location>
        <begin position="35"/>
        <end position="184"/>
    </location>
</feature>
<dbReference type="SMART" id="SM00195">
    <property type="entry name" value="DSPc"/>
    <property type="match status" value="1"/>
</dbReference>
<proteinExistence type="inferred from homology"/>
<comment type="catalytic activity">
    <reaction evidence="7">
        <text>O-phospho-L-tyrosyl-[protein] + H2O = L-tyrosyl-[protein] + phosphate</text>
        <dbReference type="Rhea" id="RHEA:10684"/>
        <dbReference type="Rhea" id="RHEA-COMP:10136"/>
        <dbReference type="Rhea" id="RHEA-COMP:20101"/>
        <dbReference type="ChEBI" id="CHEBI:15377"/>
        <dbReference type="ChEBI" id="CHEBI:43474"/>
        <dbReference type="ChEBI" id="CHEBI:46858"/>
        <dbReference type="ChEBI" id="CHEBI:61978"/>
        <dbReference type="EC" id="3.1.3.48"/>
    </reaction>
</comment>
<reference evidence="10 11" key="1">
    <citation type="submission" date="2024-01" db="EMBL/GenBank/DDBJ databases">
        <title>The genome of the rayed Mediterranean limpet Patella caerulea (Linnaeus, 1758).</title>
        <authorList>
            <person name="Anh-Thu Weber A."/>
            <person name="Halstead-Nussloch G."/>
        </authorList>
    </citation>
    <scope>NUCLEOTIDE SEQUENCE [LARGE SCALE GENOMIC DNA]</scope>
    <source>
        <strain evidence="10">AATW-2023a</strain>
        <tissue evidence="10">Whole specimen</tissue>
    </source>
</reference>
<evidence type="ECO:0000259" key="9">
    <source>
        <dbReference type="PROSITE" id="PS50056"/>
    </source>
</evidence>
<dbReference type="PROSITE" id="PS00383">
    <property type="entry name" value="TYR_PHOSPHATASE_1"/>
    <property type="match status" value="1"/>
</dbReference>
<evidence type="ECO:0000256" key="4">
    <source>
        <dbReference type="ARBA" id="ARBA00047761"/>
    </source>
</evidence>
<dbReference type="InterPro" id="IPR020405">
    <property type="entry name" value="Atypical_DUSP_subfamA"/>
</dbReference>